<reference evidence="2" key="1">
    <citation type="submission" date="2023-10" db="EMBL/GenBank/DDBJ databases">
        <title>Whole Genome based description of the genera Actinobaculum and Actinotignum reveals a complex phylogenetic relationship within the species included in the genus Actinotignum.</title>
        <authorList>
            <person name="Jensen C.S."/>
            <person name="Dargis R."/>
            <person name="Kemp M."/>
            <person name="Christensen J.J."/>
        </authorList>
    </citation>
    <scope>NUCLEOTIDE SEQUENCE</scope>
    <source>
        <strain evidence="2">SLA_B511</strain>
    </source>
</reference>
<name>A0AAW9HV75_9ACTO</name>
<dbReference type="Pfam" id="PF18756">
    <property type="entry name" value="Nmad4"/>
    <property type="match status" value="1"/>
</dbReference>
<dbReference type="AlphaFoldDB" id="A0AAW9HV75"/>
<sequence length="102" mass="11207">MNTTKVTSETLQMRVDSYGTVLAYGNYTLASFATWTKAERFGNNAQIYRLMEEPVSGFGPNSKGRGECELELIAESDHLFADAGHAIAWALANLPKAQPHRA</sequence>
<evidence type="ECO:0000313" key="2">
    <source>
        <dbReference type="EMBL" id="MDY5155668.1"/>
    </source>
</evidence>
<feature type="domain" description="Nucleotide modification associated" evidence="1">
    <location>
        <begin position="2"/>
        <end position="93"/>
    </location>
</feature>
<dbReference type="RefSeq" id="WP_320756774.1">
    <property type="nucleotide sequence ID" value="NZ_JAWNGC010000024.1"/>
</dbReference>
<evidence type="ECO:0000313" key="3">
    <source>
        <dbReference type="Proteomes" id="UP001281731"/>
    </source>
</evidence>
<accession>A0AAW9HV75</accession>
<dbReference type="EMBL" id="JAWNGC010000024">
    <property type="protein sequence ID" value="MDY5155668.1"/>
    <property type="molecule type" value="Genomic_DNA"/>
</dbReference>
<organism evidence="2 3">
    <name type="scientific">Actinotignum urinale</name>
    <dbReference type="NCBI Taxonomy" id="190146"/>
    <lineage>
        <taxon>Bacteria</taxon>
        <taxon>Bacillati</taxon>
        <taxon>Actinomycetota</taxon>
        <taxon>Actinomycetes</taxon>
        <taxon>Actinomycetales</taxon>
        <taxon>Actinomycetaceae</taxon>
        <taxon>Actinotignum</taxon>
    </lineage>
</organism>
<comment type="caution">
    <text evidence="2">The sequence shown here is derived from an EMBL/GenBank/DDBJ whole genome shotgun (WGS) entry which is preliminary data.</text>
</comment>
<evidence type="ECO:0000259" key="1">
    <source>
        <dbReference type="Pfam" id="PF18756"/>
    </source>
</evidence>
<proteinExistence type="predicted"/>
<dbReference type="InterPro" id="IPR040613">
    <property type="entry name" value="Nmad4"/>
</dbReference>
<dbReference type="Proteomes" id="UP001281731">
    <property type="component" value="Unassembled WGS sequence"/>
</dbReference>
<protein>
    <recommendedName>
        <fullName evidence="1">Nucleotide modification associated domain-containing protein</fullName>
    </recommendedName>
</protein>
<gene>
    <name evidence="2" type="ORF">R6G80_08085</name>
</gene>